<dbReference type="Proteomes" id="UP001066276">
    <property type="component" value="Chromosome 7"/>
</dbReference>
<keyword evidence="2" id="KW-1185">Reference proteome</keyword>
<sequence>MSRRLRLTTTLALIEGQMSAPRGPAPPVLWGLGHVRSSTAGPAPPACPASTFLAWDAGLPRRPWRFVRALVLTARGSGSSFLLPSHYVARGSYLAVRARSIQSFVCLGAVTMPRSSVPRSESVPTRVPVRLSFYCF</sequence>
<dbReference type="AlphaFoldDB" id="A0AAV7PTN6"/>
<evidence type="ECO:0000313" key="2">
    <source>
        <dbReference type="Proteomes" id="UP001066276"/>
    </source>
</evidence>
<protein>
    <recommendedName>
        <fullName evidence="3">Secreted protein</fullName>
    </recommendedName>
</protein>
<name>A0AAV7PTN6_PLEWA</name>
<evidence type="ECO:0000313" key="1">
    <source>
        <dbReference type="EMBL" id="KAJ1129088.1"/>
    </source>
</evidence>
<evidence type="ECO:0008006" key="3">
    <source>
        <dbReference type="Google" id="ProtNLM"/>
    </source>
</evidence>
<comment type="caution">
    <text evidence="1">The sequence shown here is derived from an EMBL/GenBank/DDBJ whole genome shotgun (WGS) entry which is preliminary data.</text>
</comment>
<proteinExistence type="predicted"/>
<dbReference type="EMBL" id="JANPWB010000011">
    <property type="protein sequence ID" value="KAJ1129088.1"/>
    <property type="molecule type" value="Genomic_DNA"/>
</dbReference>
<accession>A0AAV7PTN6</accession>
<reference evidence="1" key="1">
    <citation type="journal article" date="2022" name="bioRxiv">
        <title>Sequencing and chromosome-scale assembly of the giantPleurodeles waltlgenome.</title>
        <authorList>
            <person name="Brown T."/>
            <person name="Elewa A."/>
            <person name="Iarovenko S."/>
            <person name="Subramanian E."/>
            <person name="Araus A.J."/>
            <person name="Petzold A."/>
            <person name="Susuki M."/>
            <person name="Suzuki K.-i.T."/>
            <person name="Hayashi T."/>
            <person name="Toyoda A."/>
            <person name="Oliveira C."/>
            <person name="Osipova E."/>
            <person name="Leigh N.D."/>
            <person name="Simon A."/>
            <person name="Yun M.H."/>
        </authorList>
    </citation>
    <scope>NUCLEOTIDE SEQUENCE</scope>
    <source>
        <strain evidence="1">20211129_DDA</strain>
        <tissue evidence="1">Liver</tissue>
    </source>
</reference>
<organism evidence="1 2">
    <name type="scientific">Pleurodeles waltl</name>
    <name type="common">Iberian ribbed newt</name>
    <dbReference type="NCBI Taxonomy" id="8319"/>
    <lineage>
        <taxon>Eukaryota</taxon>
        <taxon>Metazoa</taxon>
        <taxon>Chordata</taxon>
        <taxon>Craniata</taxon>
        <taxon>Vertebrata</taxon>
        <taxon>Euteleostomi</taxon>
        <taxon>Amphibia</taxon>
        <taxon>Batrachia</taxon>
        <taxon>Caudata</taxon>
        <taxon>Salamandroidea</taxon>
        <taxon>Salamandridae</taxon>
        <taxon>Pleurodelinae</taxon>
        <taxon>Pleurodeles</taxon>
    </lineage>
</organism>
<gene>
    <name evidence="1" type="ORF">NDU88_007459</name>
</gene>